<accession>A0A7I8D8G4</accession>
<feature type="active site" description="Nucleophile" evidence="5">
    <location>
        <position position="38"/>
    </location>
</feature>
<reference evidence="8 9" key="1">
    <citation type="submission" date="2020-08" db="EMBL/GenBank/DDBJ databases">
        <title>Complete Genome Sequence of Effusibacillus dendaii Strain skT53, Isolated from Farmland soil.</title>
        <authorList>
            <person name="Konishi T."/>
            <person name="Kawasaki H."/>
        </authorList>
    </citation>
    <scope>NUCLEOTIDE SEQUENCE [LARGE SCALE GENOMIC DNA]</scope>
    <source>
        <strain evidence="9">skT53</strain>
    </source>
</reference>
<evidence type="ECO:0000256" key="5">
    <source>
        <dbReference type="HAMAP-Rule" id="MF_01080"/>
    </source>
</evidence>
<dbReference type="Gene3D" id="3.30.2350.10">
    <property type="entry name" value="Pseudouridine synthase"/>
    <property type="match status" value="1"/>
</dbReference>
<gene>
    <name evidence="5" type="primary">truB</name>
    <name evidence="8" type="ORF">skT53_02940</name>
</gene>
<dbReference type="Proteomes" id="UP000593802">
    <property type="component" value="Chromosome"/>
</dbReference>
<comment type="similarity">
    <text evidence="2 5">Belongs to the pseudouridine synthase TruB family. Type 1 subfamily.</text>
</comment>
<dbReference type="GO" id="GO:0031119">
    <property type="term" value="P:tRNA pseudouridine synthesis"/>
    <property type="evidence" value="ECO:0007669"/>
    <property type="project" value="UniProtKB-UniRule"/>
</dbReference>
<dbReference type="InterPro" id="IPR014780">
    <property type="entry name" value="tRNA_psdUridine_synth_TruB"/>
</dbReference>
<evidence type="ECO:0000313" key="9">
    <source>
        <dbReference type="Proteomes" id="UP000593802"/>
    </source>
</evidence>
<dbReference type="GO" id="GO:0003723">
    <property type="term" value="F:RNA binding"/>
    <property type="evidence" value="ECO:0007669"/>
    <property type="project" value="InterPro"/>
</dbReference>
<dbReference type="GO" id="GO:1990481">
    <property type="term" value="P:mRNA pseudouridine synthesis"/>
    <property type="evidence" value="ECO:0007669"/>
    <property type="project" value="TreeGrafter"/>
</dbReference>
<dbReference type="Pfam" id="PF16198">
    <property type="entry name" value="TruB_C_2"/>
    <property type="match status" value="1"/>
</dbReference>
<comment type="catalytic activity">
    <reaction evidence="1 5">
        <text>uridine(55) in tRNA = pseudouridine(55) in tRNA</text>
        <dbReference type="Rhea" id="RHEA:42532"/>
        <dbReference type="Rhea" id="RHEA-COMP:10101"/>
        <dbReference type="Rhea" id="RHEA-COMP:10102"/>
        <dbReference type="ChEBI" id="CHEBI:65314"/>
        <dbReference type="ChEBI" id="CHEBI:65315"/>
        <dbReference type="EC" id="5.4.99.25"/>
    </reaction>
</comment>
<comment type="function">
    <text evidence="5">Responsible for synthesis of pseudouridine from uracil-55 in the psi GC loop of transfer RNAs.</text>
</comment>
<evidence type="ECO:0000313" key="8">
    <source>
        <dbReference type="EMBL" id="BCJ85309.1"/>
    </source>
</evidence>
<dbReference type="FunFam" id="3.30.2350.10:FF:000011">
    <property type="entry name" value="tRNA pseudouridine synthase B"/>
    <property type="match status" value="1"/>
</dbReference>
<dbReference type="RefSeq" id="WP_200759450.1">
    <property type="nucleotide sequence ID" value="NZ_AP023366.1"/>
</dbReference>
<organism evidence="8 9">
    <name type="scientific">Effusibacillus dendaii</name>
    <dbReference type="NCBI Taxonomy" id="2743772"/>
    <lineage>
        <taxon>Bacteria</taxon>
        <taxon>Bacillati</taxon>
        <taxon>Bacillota</taxon>
        <taxon>Bacilli</taxon>
        <taxon>Bacillales</taxon>
        <taxon>Alicyclobacillaceae</taxon>
        <taxon>Effusibacillus</taxon>
    </lineage>
</organism>
<dbReference type="HAMAP" id="MF_01080">
    <property type="entry name" value="TruB_bact"/>
    <property type="match status" value="1"/>
</dbReference>
<keyword evidence="3 5" id="KW-0819">tRNA processing</keyword>
<dbReference type="InterPro" id="IPR002501">
    <property type="entry name" value="PsdUridine_synth_N"/>
</dbReference>
<dbReference type="EC" id="5.4.99.25" evidence="5"/>
<dbReference type="InterPro" id="IPR020103">
    <property type="entry name" value="PsdUridine_synth_cat_dom_sf"/>
</dbReference>
<feature type="domain" description="Pseudouridine synthase II N-terminal" evidence="6">
    <location>
        <begin position="23"/>
        <end position="175"/>
    </location>
</feature>
<dbReference type="NCBIfam" id="TIGR00431">
    <property type="entry name" value="TruB"/>
    <property type="match status" value="1"/>
</dbReference>
<evidence type="ECO:0000256" key="3">
    <source>
        <dbReference type="ARBA" id="ARBA00022694"/>
    </source>
</evidence>
<dbReference type="PANTHER" id="PTHR13767:SF2">
    <property type="entry name" value="PSEUDOURIDYLATE SYNTHASE TRUB1"/>
    <property type="match status" value="1"/>
</dbReference>
<dbReference type="EMBL" id="AP023366">
    <property type="protein sequence ID" value="BCJ85309.1"/>
    <property type="molecule type" value="Genomic_DNA"/>
</dbReference>
<sequence length="304" mass="34081">MNGILVINKPKGMTSQQVVGRLRRLLCIKKIGHTGTLDPDVDGVLPICIGHATRIAEYMLDQDKAYRGELTFGFATDTQDASGQVIESVDSVSLTEEQIRSVFNRFQGVIEQIPPAYSAVKVDGKRAYDLARQGKQVDLPVRQVTIYSIHIESITLNLPYPKVCFEVECSKGTYIRTLCHDIGKMAGVPAHMSALTRIRSGPFRIESAHTLETIEEAVQAGEIDKYLLSPTAAISHFPIVRITGEQLNRVCNGRPMAIPMQNRRWQTGDRICLETEDNRLVAIYRIERTNRDVCNIKPEKVFKQ</sequence>
<evidence type="ECO:0000256" key="2">
    <source>
        <dbReference type="ARBA" id="ARBA00005642"/>
    </source>
</evidence>
<keyword evidence="4 5" id="KW-0413">Isomerase</keyword>
<keyword evidence="9" id="KW-1185">Reference proteome</keyword>
<proteinExistence type="inferred from homology"/>
<evidence type="ECO:0000256" key="1">
    <source>
        <dbReference type="ARBA" id="ARBA00000385"/>
    </source>
</evidence>
<feature type="domain" description="tRNA pseudouridylate synthase B C-terminal" evidence="7">
    <location>
        <begin position="176"/>
        <end position="221"/>
    </location>
</feature>
<dbReference type="Pfam" id="PF01509">
    <property type="entry name" value="TruB_N"/>
    <property type="match status" value="1"/>
</dbReference>
<dbReference type="SUPFAM" id="SSF55120">
    <property type="entry name" value="Pseudouridine synthase"/>
    <property type="match status" value="1"/>
</dbReference>
<dbReference type="PANTHER" id="PTHR13767">
    <property type="entry name" value="TRNA-PSEUDOURIDINE SYNTHASE"/>
    <property type="match status" value="1"/>
</dbReference>
<name>A0A7I8D8G4_9BACL</name>
<evidence type="ECO:0000259" key="6">
    <source>
        <dbReference type="Pfam" id="PF01509"/>
    </source>
</evidence>
<dbReference type="InterPro" id="IPR032819">
    <property type="entry name" value="TruB_C"/>
</dbReference>
<protein>
    <recommendedName>
        <fullName evidence="5">tRNA pseudouridine synthase B</fullName>
        <ecNumber evidence="5">5.4.99.25</ecNumber>
    </recommendedName>
    <alternativeName>
        <fullName evidence="5">tRNA pseudouridine(55) synthase</fullName>
        <shortName evidence="5">Psi55 synthase</shortName>
    </alternativeName>
    <alternativeName>
        <fullName evidence="5">tRNA pseudouridylate synthase</fullName>
    </alternativeName>
    <alternativeName>
        <fullName evidence="5">tRNA-uridine isomerase</fullName>
    </alternativeName>
</protein>
<dbReference type="KEGG" id="eff:skT53_02940"/>
<evidence type="ECO:0000256" key="4">
    <source>
        <dbReference type="ARBA" id="ARBA00023235"/>
    </source>
</evidence>
<evidence type="ECO:0000259" key="7">
    <source>
        <dbReference type="Pfam" id="PF16198"/>
    </source>
</evidence>
<dbReference type="GO" id="GO:0160148">
    <property type="term" value="F:tRNA pseudouridine(55) synthase activity"/>
    <property type="evidence" value="ECO:0007669"/>
    <property type="project" value="UniProtKB-EC"/>
</dbReference>
<dbReference type="AlphaFoldDB" id="A0A7I8D8G4"/>
<dbReference type="CDD" id="cd02573">
    <property type="entry name" value="PseudoU_synth_EcTruB"/>
    <property type="match status" value="1"/>
</dbReference>